<comment type="caution">
    <text evidence="2">The sequence shown here is derived from an EMBL/GenBank/DDBJ whole genome shotgun (WGS) entry which is preliminary data.</text>
</comment>
<feature type="compositionally biased region" description="Basic and acidic residues" evidence="1">
    <location>
        <begin position="463"/>
        <end position="474"/>
    </location>
</feature>
<dbReference type="EMBL" id="LGTL01000003">
    <property type="protein sequence ID" value="KPA83690.1"/>
    <property type="molecule type" value="Genomic_DNA"/>
</dbReference>
<feature type="region of interest" description="Disordered" evidence="1">
    <location>
        <begin position="806"/>
        <end position="868"/>
    </location>
</feature>
<organism evidence="2 3">
    <name type="scientific">Leptomonas pyrrhocoris</name>
    <name type="common">Firebug parasite</name>
    <dbReference type="NCBI Taxonomy" id="157538"/>
    <lineage>
        <taxon>Eukaryota</taxon>
        <taxon>Discoba</taxon>
        <taxon>Euglenozoa</taxon>
        <taxon>Kinetoplastea</taxon>
        <taxon>Metakinetoplastina</taxon>
        <taxon>Trypanosomatida</taxon>
        <taxon>Trypanosomatidae</taxon>
        <taxon>Leishmaniinae</taxon>
        <taxon>Leptomonas</taxon>
    </lineage>
</organism>
<feature type="compositionally biased region" description="Pro residues" evidence="1">
    <location>
        <begin position="998"/>
        <end position="1007"/>
    </location>
</feature>
<feature type="region of interest" description="Disordered" evidence="1">
    <location>
        <begin position="1115"/>
        <end position="1137"/>
    </location>
</feature>
<feature type="region of interest" description="Disordered" evidence="1">
    <location>
        <begin position="286"/>
        <end position="342"/>
    </location>
</feature>
<evidence type="ECO:0000313" key="3">
    <source>
        <dbReference type="Proteomes" id="UP000037923"/>
    </source>
</evidence>
<feature type="region of interest" description="Disordered" evidence="1">
    <location>
        <begin position="1"/>
        <end position="110"/>
    </location>
</feature>
<feature type="compositionally biased region" description="Polar residues" evidence="1">
    <location>
        <begin position="721"/>
        <end position="730"/>
    </location>
</feature>
<dbReference type="VEuPathDB" id="TriTrypDB:LpyrH10_03_0970"/>
<feature type="region of interest" description="Disordered" evidence="1">
    <location>
        <begin position="1473"/>
        <end position="1511"/>
    </location>
</feature>
<feature type="region of interest" description="Disordered" evidence="1">
    <location>
        <begin position="1399"/>
        <end position="1420"/>
    </location>
</feature>
<feature type="compositionally biased region" description="Basic residues" evidence="1">
    <location>
        <begin position="382"/>
        <end position="391"/>
    </location>
</feature>
<accession>A0A0M9G6Q5</accession>
<dbReference type="OrthoDB" id="267541at2759"/>
<feature type="region of interest" description="Disordered" evidence="1">
    <location>
        <begin position="588"/>
        <end position="674"/>
    </location>
</feature>
<feature type="compositionally biased region" description="Low complexity" evidence="1">
    <location>
        <begin position="1120"/>
        <end position="1131"/>
    </location>
</feature>
<feature type="compositionally biased region" description="Low complexity" evidence="1">
    <location>
        <begin position="818"/>
        <end position="827"/>
    </location>
</feature>
<feature type="compositionally biased region" description="Polar residues" evidence="1">
    <location>
        <begin position="943"/>
        <end position="963"/>
    </location>
</feature>
<dbReference type="Proteomes" id="UP000037923">
    <property type="component" value="Unassembled WGS sequence"/>
</dbReference>
<name>A0A0M9G6Q5_LEPPY</name>
<reference evidence="2 3" key="1">
    <citation type="submission" date="2015-07" db="EMBL/GenBank/DDBJ databases">
        <title>High-quality genome of monoxenous trypanosomatid Leptomonas pyrrhocoris.</title>
        <authorList>
            <person name="Flegontov P."/>
            <person name="Butenko A."/>
            <person name="Firsov S."/>
            <person name="Vlcek C."/>
            <person name="Logacheva M.D."/>
            <person name="Field M."/>
            <person name="Filatov D."/>
            <person name="Flegontova O."/>
            <person name="Gerasimov E."/>
            <person name="Jackson A.P."/>
            <person name="Kelly S."/>
            <person name="Opperdoes F."/>
            <person name="O'Reilly A."/>
            <person name="Votypka J."/>
            <person name="Yurchenko V."/>
            <person name="Lukes J."/>
        </authorList>
    </citation>
    <scope>NUCLEOTIDE SEQUENCE [LARGE SCALE GENOMIC DNA]</scope>
    <source>
        <strain evidence="2">H10</strain>
    </source>
</reference>
<feature type="region of interest" description="Disordered" evidence="1">
    <location>
        <begin position="1328"/>
        <end position="1360"/>
    </location>
</feature>
<feature type="region of interest" description="Disordered" evidence="1">
    <location>
        <begin position="717"/>
        <end position="754"/>
    </location>
</feature>
<keyword evidence="3" id="KW-1185">Reference proteome</keyword>
<feature type="compositionally biased region" description="Polar residues" evidence="1">
    <location>
        <begin position="422"/>
        <end position="451"/>
    </location>
</feature>
<evidence type="ECO:0000313" key="2">
    <source>
        <dbReference type="EMBL" id="KPA83690.1"/>
    </source>
</evidence>
<feature type="compositionally biased region" description="Polar residues" evidence="1">
    <location>
        <begin position="972"/>
        <end position="982"/>
    </location>
</feature>
<gene>
    <name evidence="2" type="ORF">ABB37_01946</name>
</gene>
<feature type="compositionally biased region" description="Polar residues" evidence="1">
    <location>
        <begin position="1212"/>
        <end position="1222"/>
    </location>
</feature>
<feature type="compositionally biased region" description="Low complexity" evidence="1">
    <location>
        <begin position="603"/>
        <end position="612"/>
    </location>
</feature>
<dbReference type="OMA" id="QLAHKHV"/>
<proteinExistence type="predicted"/>
<feature type="compositionally biased region" description="Low complexity" evidence="1">
    <location>
        <begin position="232"/>
        <end position="248"/>
    </location>
</feature>
<feature type="compositionally biased region" description="Low complexity" evidence="1">
    <location>
        <begin position="1336"/>
        <end position="1354"/>
    </location>
</feature>
<feature type="compositionally biased region" description="Polar residues" evidence="1">
    <location>
        <begin position="1"/>
        <end position="31"/>
    </location>
</feature>
<feature type="region of interest" description="Disordered" evidence="1">
    <location>
        <begin position="882"/>
        <end position="1028"/>
    </location>
</feature>
<evidence type="ECO:0000256" key="1">
    <source>
        <dbReference type="SAM" id="MobiDB-lite"/>
    </source>
</evidence>
<dbReference type="RefSeq" id="XP_015662129.1">
    <property type="nucleotide sequence ID" value="XM_015798651.1"/>
</dbReference>
<protein>
    <submittedName>
        <fullName evidence="2">Uncharacterized protein</fullName>
    </submittedName>
</protein>
<feature type="region of interest" description="Disordered" evidence="1">
    <location>
        <begin position="232"/>
        <end position="265"/>
    </location>
</feature>
<feature type="compositionally biased region" description="Polar residues" evidence="1">
    <location>
        <begin position="846"/>
        <end position="859"/>
    </location>
</feature>
<dbReference type="GeneID" id="26902241"/>
<feature type="compositionally biased region" description="Low complexity" evidence="1">
    <location>
        <begin position="80"/>
        <end position="104"/>
    </location>
</feature>
<sequence>MMSSDTISVDSGETHSSPIASPVSQDTPTSHRSMRSRLVRVGSADDGGHAPPGLAQRHSSNGSTIGGGSFTQVPPQAQCSSPVHSSPLSASSSGGMPSSLLAPSRNLGEHNGVAPLLQHRQEQQRHQIDENALAGGKAPLTPTILMVSDLKFTREPHGTAPTSNKPVSFFKAAHGDRRRKSLSTPSFVMSGTVAASSSYGCGVNSRPASPLLPVGASGGTVFDFSATPPGGNATAATAAATPAPTAAGKHLSDPAKRPTSPKRATTTAALFPTTEWIRTALASGVGCGSGSPVSGEGEMAPGGDPRGGLALPPSKRDDLAEPPAAGAASLMNGTATPPPPRDAAMRLHEQRVEAAVRSQDEMREFGVILRRLEEEGAQVLRERRRRRHGRRSNQSGGCLDGGFRQRAQNGAASTGGGGLGDTQRQLSLNSDSGAQSSQDAGDNASQAASNYTDADEEDEMTEEGVRGSMHPERTMRDRMLGGKESSARAVAEVQGAENMSHVALIKLRDRSAREWVLLQRRRLEQRRGGSTALQRRMQASQARLQAVRTRGGGGGTGNVETQLQQLLWGNTAHHDDDGDTNVAVTAHEATERETSAFPPGPPTGVSVPPATAGSLPISWGEENASFPVQGGGGDGGDVAADVADGKAGGERADAEERSGPDATNSVASPEAGATHDGHLALHEDDASLVPVDGRDTDGVRTPVDPARALQRELDSEASAVSLGSPSSTHLQRGDAPAVAAGSADVPAPDSTTTTTAVVATATTAATTNPLLEEVRLRRELQRLLFHANECTLYGLDKCLNSRTAAKRSAPQLKHDSPRTASSSPSRRSAAEGRSTTWGAAPHHASKSQQPCQSEWTPSTADYRGPTLPLPLHRTFGTFSSGVAASSLPGSRRRPAGKSHSSTTMTPRAEPAETPRLNETSAAAPHGAEKGATLSLPPLHPSSFEPSSRTSGRPPSNFHPTTSLDMELHSGKRSASSLPSMTASKHAASSGATGQKVSAPPPPTPLPPRRFDSLSKRKRRRHPPLPVVPGVGEHAAALLQHEILLTRRHEMEAEWGNARQVDRACETLQQLFPLREHLLEQEIHKGKATTRSAGQPPLLLMQRGTMQAIPSTEVTALTDASGGTPPRGSGPPLNSDAAVDRSYHPQAILQRHRQLLYDEAVRMESSSRYAARTAYLDVLKQLAQRLVSSVSWPVVERLLADAREQLRPEAEATTPSADGSTGSLHRARASPDRSLASLSPRDKLQQLIAAHLGTLELSQWPVQEVLQHLAALYRVPLYVLHESIAAQQRRFAHTYNYEERFRAVDRALLGSGAGADCVLRLTLHRCRRPPLAPTREGTTASSTSGNAASGPTTATEARPVAAADPRGEALYFIRLRVGLQSVSSSAVPLSSTATGHAAAGSVSLSSLSDRDGTGAGGTAMHGAAQLSGGGAGGGMLSVSSATSSAGKLLSFLGQTLTIYLPSFDAAARRRRAGTGVAGGTRPYKNLASQGTGGSAVVNANTNNDTGGVGEDEGERWGMTVELMQVGVEAPLARGVVDLAAMGFHTYAENGRIHAQRVKIALRRKGYRPAELKATLEVTA</sequence>
<feature type="region of interest" description="Disordered" evidence="1">
    <location>
        <begin position="381"/>
        <end position="474"/>
    </location>
</feature>
<feature type="compositionally biased region" description="Basic and acidic residues" evidence="1">
    <location>
        <begin position="643"/>
        <end position="659"/>
    </location>
</feature>
<feature type="compositionally biased region" description="Acidic residues" evidence="1">
    <location>
        <begin position="453"/>
        <end position="462"/>
    </location>
</feature>
<feature type="region of interest" description="Disordered" evidence="1">
    <location>
        <begin position="1206"/>
        <end position="1237"/>
    </location>
</feature>
<feature type="compositionally biased region" description="Polar residues" evidence="1">
    <location>
        <begin position="70"/>
        <end position="79"/>
    </location>
</feature>